<accession>X1EX49</accession>
<evidence type="ECO:0000313" key="1">
    <source>
        <dbReference type="EMBL" id="GAH21754.1"/>
    </source>
</evidence>
<comment type="caution">
    <text evidence="1">The sequence shown here is derived from an EMBL/GenBank/DDBJ whole genome shotgun (WGS) entry which is preliminary data.</text>
</comment>
<sequence length="41" mass="4615">MEYKSEMSIKTSNLAVLLNKDMKLKKYSILDAIGNTPLAEL</sequence>
<dbReference type="AlphaFoldDB" id="X1EX49"/>
<dbReference type="EMBL" id="BART01040925">
    <property type="protein sequence ID" value="GAH21754.1"/>
    <property type="molecule type" value="Genomic_DNA"/>
</dbReference>
<protein>
    <submittedName>
        <fullName evidence="1">Uncharacterized protein</fullName>
    </submittedName>
</protein>
<feature type="non-terminal residue" evidence="1">
    <location>
        <position position="41"/>
    </location>
</feature>
<name>X1EX49_9ZZZZ</name>
<gene>
    <name evidence="1" type="ORF">S01H4_66246</name>
</gene>
<organism evidence="1">
    <name type="scientific">marine sediment metagenome</name>
    <dbReference type="NCBI Taxonomy" id="412755"/>
    <lineage>
        <taxon>unclassified sequences</taxon>
        <taxon>metagenomes</taxon>
        <taxon>ecological metagenomes</taxon>
    </lineage>
</organism>
<reference evidence="1" key="1">
    <citation type="journal article" date="2014" name="Front. Microbiol.">
        <title>High frequency of phylogenetically diverse reductive dehalogenase-homologous genes in deep subseafloor sedimentary metagenomes.</title>
        <authorList>
            <person name="Kawai M."/>
            <person name="Futagami T."/>
            <person name="Toyoda A."/>
            <person name="Takaki Y."/>
            <person name="Nishi S."/>
            <person name="Hori S."/>
            <person name="Arai W."/>
            <person name="Tsubouchi T."/>
            <person name="Morono Y."/>
            <person name="Uchiyama I."/>
            <person name="Ito T."/>
            <person name="Fujiyama A."/>
            <person name="Inagaki F."/>
            <person name="Takami H."/>
        </authorList>
    </citation>
    <scope>NUCLEOTIDE SEQUENCE</scope>
    <source>
        <strain evidence="1">Expedition CK06-06</strain>
    </source>
</reference>
<proteinExistence type="predicted"/>